<proteinExistence type="predicted"/>
<reference evidence="1 2" key="1">
    <citation type="submission" date="2024-04" db="EMBL/GenBank/DDBJ databases">
        <authorList>
            <person name="Fracassetti M."/>
        </authorList>
    </citation>
    <scope>NUCLEOTIDE SEQUENCE [LARGE SCALE GENOMIC DNA]</scope>
</reference>
<evidence type="ECO:0000313" key="2">
    <source>
        <dbReference type="Proteomes" id="UP001497516"/>
    </source>
</evidence>
<keyword evidence="2" id="KW-1185">Reference proteome</keyword>
<dbReference type="EMBL" id="OZ034818">
    <property type="protein sequence ID" value="CAL1389151.1"/>
    <property type="molecule type" value="Genomic_DNA"/>
</dbReference>
<protein>
    <submittedName>
        <fullName evidence="1">Uncharacterized protein</fullName>
    </submittedName>
</protein>
<dbReference type="AlphaFoldDB" id="A0AAV2ET28"/>
<name>A0AAV2ET28_9ROSI</name>
<accession>A0AAV2ET28</accession>
<dbReference type="Proteomes" id="UP001497516">
    <property type="component" value="Chromosome 5"/>
</dbReference>
<sequence length="160" mass="17983">MHPKVTSKSNRNAIGLYLTMFKHLSTWIGTKHTSIFGANNTNFGVITSPYEENFPTQTDEKSKLELSMEDFMGHSSRPYASPQPEPKSELELMVERFSRGTNEGCSNLDFPQPEMNSKLELAMENFERAYSNMDIQPLPPPGLTLEEKAARACDATASHH</sequence>
<evidence type="ECO:0000313" key="1">
    <source>
        <dbReference type="EMBL" id="CAL1389151.1"/>
    </source>
</evidence>
<organism evidence="1 2">
    <name type="scientific">Linum trigynum</name>
    <dbReference type="NCBI Taxonomy" id="586398"/>
    <lineage>
        <taxon>Eukaryota</taxon>
        <taxon>Viridiplantae</taxon>
        <taxon>Streptophyta</taxon>
        <taxon>Embryophyta</taxon>
        <taxon>Tracheophyta</taxon>
        <taxon>Spermatophyta</taxon>
        <taxon>Magnoliopsida</taxon>
        <taxon>eudicotyledons</taxon>
        <taxon>Gunneridae</taxon>
        <taxon>Pentapetalae</taxon>
        <taxon>rosids</taxon>
        <taxon>fabids</taxon>
        <taxon>Malpighiales</taxon>
        <taxon>Linaceae</taxon>
        <taxon>Linum</taxon>
    </lineage>
</organism>
<gene>
    <name evidence="1" type="ORF">LTRI10_LOCUS30032</name>
</gene>